<feature type="region of interest" description="Disordered" evidence="5">
    <location>
        <begin position="1"/>
        <end position="27"/>
    </location>
</feature>
<dbReference type="InterPro" id="IPR011707">
    <property type="entry name" value="Cu-oxidase-like_N"/>
</dbReference>
<dbReference type="Proteomes" id="UP000284702">
    <property type="component" value="Unassembled WGS sequence"/>
</dbReference>
<dbReference type="EMBL" id="MZMZ02002096">
    <property type="protein sequence ID" value="RQM27310.1"/>
    <property type="molecule type" value="Genomic_DNA"/>
</dbReference>
<keyword evidence="4" id="KW-0186">Copper</keyword>
<dbReference type="SUPFAM" id="SSF49503">
    <property type="entry name" value="Cupredoxins"/>
    <property type="match status" value="2"/>
</dbReference>
<dbReference type="InterPro" id="IPR045087">
    <property type="entry name" value="Cu-oxidase_fam"/>
</dbReference>
<dbReference type="Gene3D" id="2.60.40.420">
    <property type="entry name" value="Cupredoxins - blue copper proteins"/>
    <property type="match status" value="3"/>
</dbReference>
<dbReference type="AlphaFoldDB" id="A0A425DDL4"/>
<comment type="similarity">
    <text evidence="1">Belongs to the multicopper oxidase family.</text>
</comment>
<evidence type="ECO:0000313" key="8">
    <source>
        <dbReference type="EMBL" id="RQM27310.1"/>
    </source>
</evidence>
<dbReference type="GO" id="GO:0016491">
    <property type="term" value="F:oxidoreductase activity"/>
    <property type="evidence" value="ECO:0007669"/>
    <property type="project" value="UniProtKB-KW"/>
</dbReference>
<dbReference type="Pfam" id="PF00394">
    <property type="entry name" value="Cu-oxidase"/>
    <property type="match status" value="1"/>
</dbReference>
<evidence type="ECO:0000313" key="9">
    <source>
        <dbReference type="Proteomes" id="UP000284702"/>
    </source>
</evidence>
<comment type="caution">
    <text evidence="8">The sequence shown here is derived from an EMBL/GenBank/DDBJ whole genome shotgun (WGS) entry which is preliminary data.</text>
</comment>
<evidence type="ECO:0008006" key="10">
    <source>
        <dbReference type="Google" id="ProtNLM"/>
    </source>
</evidence>
<dbReference type="VEuPathDB" id="FungiDB:H257_06374"/>
<dbReference type="PANTHER" id="PTHR11709:SF394">
    <property type="entry name" value="FI03373P-RELATED"/>
    <property type="match status" value="1"/>
</dbReference>
<evidence type="ECO:0000259" key="7">
    <source>
        <dbReference type="Pfam" id="PF07732"/>
    </source>
</evidence>
<dbReference type="InterPro" id="IPR001117">
    <property type="entry name" value="Cu-oxidase_2nd"/>
</dbReference>
<proteinExistence type="inferred from homology"/>
<keyword evidence="3" id="KW-0560">Oxidoreductase</keyword>
<evidence type="ECO:0000256" key="4">
    <source>
        <dbReference type="ARBA" id="ARBA00023008"/>
    </source>
</evidence>
<evidence type="ECO:0000259" key="6">
    <source>
        <dbReference type="Pfam" id="PF00394"/>
    </source>
</evidence>
<evidence type="ECO:0000256" key="5">
    <source>
        <dbReference type="SAM" id="MobiDB-lite"/>
    </source>
</evidence>
<evidence type="ECO:0000256" key="2">
    <source>
        <dbReference type="ARBA" id="ARBA00022723"/>
    </source>
</evidence>
<dbReference type="Pfam" id="PF07732">
    <property type="entry name" value="Cu-oxidase_3"/>
    <property type="match status" value="1"/>
</dbReference>
<feature type="domain" description="Plastocyanin-like" evidence="7">
    <location>
        <begin position="1"/>
        <end position="66"/>
    </location>
</feature>
<organism evidence="8 9">
    <name type="scientific">Aphanomyces astaci</name>
    <name type="common">Crayfish plague agent</name>
    <dbReference type="NCBI Taxonomy" id="112090"/>
    <lineage>
        <taxon>Eukaryota</taxon>
        <taxon>Sar</taxon>
        <taxon>Stramenopiles</taxon>
        <taxon>Oomycota</taxon>
        <taxon>Saprolegniomycetes</taxon>
        <taxon>Saprolegniales</taxon>
        <taxon>Verrucalvaceae</taxon>
        <taxon>Aphanomyces</taxon>
    </lineage>
</organism>
<reference evidence="8" key="1">
    <citation type="submission" date="2018-07" db="EMBL/GenBank/DDBJ databases">
        <title>Annotation of Aphanomyces astaci genome assembly.</title>
        <authorList>
            <person name="Studholme D.J."/>
        </authorList>
    </citation>
    <scope>NUCLEOTIDE SEQUENCE [LARGE SCALE GENOMIC DNA]</scope>
    <source>
        <strain evidence="8">Pc</strain>
    </source>
</reference>
<name>A0A425DDL4_APHAT</name>
<keyword evidence="9" id="KW-1185">Reference proteome</keyword>
<evidence type="ECO:0000256" key="1">
    <source>
        <dbReference type="ARBA" id="ARBA00010609"/>
    </source>
</evidence>
<accession>A0A425DDL4</accession>
<dbReference type="InterPro" id="IPR008972">
    <property type="entry name" value="Cupredoxin"/>
</dbReference>
<dbReference type="GO" id="GO:0005507">
    <property type="term" value="F:copper ion binding"/>
    <property type="evidence" value="ECO:0007669"/>
    <property type="project" value="InterPro"/>
</dbReference>
<sequence length="320" mass="34614">MHLHGINQVGSPSPTVPPISRQRPCPPYSTATHSSIMTDYGAFFYHSHIKLLDLHFVYGALVVKAPSATDPYAAYEDRVLMLSDYWASDLETLHAGLVDIEDTYVTPKEPDYIKVLPGQRLSFVVTADHPVDNYFWCKPPANGGSVPPPTASPFLHYTDAPPPSTTPSLMLLPPIPETVGGQFPHSICPSFPPRLLRPSFWVVNSGAGDFDASSSAAASDDRTRAVKRDVESVYPHHSAYNQPPATPASGCGWAKILFVANNVGALALHWHIASHFAMGMAASLSLGGTPSMTLLLSNTCDASRLWKNVPMLIWLPASTS</sequence>
<feature type="domain" description="Plastocyanin-like" evidence="6">
    <location>
        <begin position="97"/>
        <end position="158"/>
    </location>
</feature>
<protein>
    <recommendedName>
        <fullName evidence="10">Plastocyanin-like domain-containing protein</fullName>
    </recommendedName>
</protein>
<dbReference type="PANTHER" id="PTHR11709">
    <property type="entry name" value="MULTI-COPPER OXIDASE"/>
    <property type="match status" value="1"/>
</dbReference>
<evidence type="ECO:0000256" key="3">
    <source>
        <dbReference type="ARBA" id="ARBA00023002"/>
    </source>
</evidence>
<keyword evidence="2" id="KW-0479">Metal-binding</keyword>
<gene>
    <name evidence="8" type="ORF">B5M09_002793</name>
</gene>